<name>A0ABT3UX20_9ACTN</name>
<comment type="caution">
    <text evidence="2">The sequence shown here is derived from an EMBL/GenBank/DDBJ whole genome shotgun (WGS) entry which is preliminary data.</text>
</comment>
<evidence type="ECO:0000313" key="3">
    <source>
        <dbReference type="Proteomes" id="UP001165590"/>
    </source>
</evidence>
<proteinExistence type="predicted"/>
<protein>
    <recommendedName>
        <fullName evidence="1">DNA-binding phage zinc finger domain-containing protein</fullName>
    </recommendedName>
</protein>
<dbReference type="EMBL" id="JAIFZO010000002">
    <property type="protein sequence ID" value="MCX4232086.1"/>
    <property type="molecule type" value="Genomic_DNA"/>
</dbReference>
<gene>
    <name evidence="2" type="ORF">K3769_04670</name>
</gene>
<dbReference type="RefSeq" id="WP_267025189.1">
    <property type="nucleotide sequence ID" value="NZ_JAIFZO010000002.1"/>
</dbReference>
<dbReference type="Proteomes" id="UP001165590">
    <property type="component" value="Unassembled WGS sequence"/>
</dbReference>
<evidence type="ECO:0000259" key="1">
    <source>
        <dbReference type="Pfam" id="PF24623"/>
    </source>
</evidence>
<feature type="domain" description="DNA-binding phage zinc finger" evidence="1">
    <location>
        <begin position="160"/>
        <end position="211"/>
    </location>
</feature>
<reference evidence="2" key="1">
    <citation type="journal article" date="2022" name="bioRxiv">
        <title>Discovery and biosynthetic assessment of Streptomyces ortus sp nov. isolated from a deep-sea sponge.</title>
        <authorList>
            <person name="Williams S.E."/>
        </authorList>
    </citation>
    <scope>NUCLEOTIDE SEQUENCE</scope>
    <source>
        <strain evidence="2">A15ISP2-DRY2</strain>
    </source>
</reference>
<organism evidence="2 3">
    <name type="scientific">Streptomyces ortus</name>
    <dbReference type="NCBI Taxonomy" id="2867268"/>
    <lineage>
        <taxon>Bacteria</taxon>
        <taxon>Bacillati</taxon>
        <taxon>Actinomycetota</taxon>
        <taxon>Actinomycetes</taxon>
        <taxon>Kitasatosporales</taxon>
        <taxon>Streptomycetaceae</taxon>
        <taxon>Streptomyces</taxon>
    </lineage>
</organism>
<sequence>MNRKEAAELLGHCTAFDNRQPSAAAATAWAAALHDVPFDNDTKAAVASYYTTPPKDPDAKLWILPHHVRTLRSKIRSARLENFQYEPLPDETPAEFLARYKGQVQAIASGRVAAPSGLLALEGGPSREFMAELEARGWEGNRTVGDEGVVEAELIDTVRRSGPLGIECPVDACRAAIGRPCKGPGGSEKQPMGKPRLNPHRARVRAADGEAELSVEERLAQEKAIKARSEQFLARQAETATEDAVPAGEGAAS</sequence>
<keyword evidence="3" id="KW-1185">Reference proteome</keyword>
<dbReference type="InterPro" id="IPR056911">
    <property type="entry name" value="Phage_Znf_bind_put"/>
</dbReference>
<accession>A0ABT3UX20</accession>
<evidence type="ECO:0000313" key="2">
    <source>
        <dbReference type="EMBL" id="MCX4232086.1"/>
    </source>
</evidence>
<dbReference type="Pfam" id="PF24623">
    <property type="entry name" value="Phage_zn_bind_8"/>
    <property type="match status" value="1"/>
</dbReference>